<dbReference type="InterPro" id="IPR037171">
    <property type="entry name" value="NagB/RpiA_transferase-like"/>
</dbReference>
<sequence>MAGESARRGEYQHTVQRRERLLGLLDERGGVSVQDLARELDVSVATVRRDLAHLEGTHRVARTYGGAIDTGRLDRSWREKSTEHLGEKRDLARWAADRVQPGSTVMLDSGTTVAELAALLGEREDLLLVTNGLSSILELADARAEVLVLGGRLRRPSESIVGLLTLQALERVTADIGYLGAEAVDPVRGINCPEIDQAAVKELMSRNARETWLLVHSSKFDREPPFSHWAPMGPGCGLVTDRGASEERISAFRDAGWRVETV</sequence>
<dbReference type="Pfam" id="PF00455">
    <property type="entry name" value="DeoRC"/>
    <property type="match status" value="1"/>
</dbReference>
<dbReference type="RefSeq" id="WP_244684277.1">
    <property type="nucleotide sequence ID" value="NZ_CP095043.1"/>
</dbReference>
<evidence type="ECO:0000256" key="3">
    <source>
        <dbReference type="ARBA" id="ARBA00023163"/>
    </source>
</evidence>
<reference evidence="5 6" key="1">
    <citation type="submission" date="2022-04" db="EMBL/GenBank/DDBJ databases">
        <title>Leucobacter sp. isolated from rhizosphere of onion.</title>
        <authorList>
            <person name="Won M."/>
            <person name="Lee C.-M."/>
            <person name="Woen H.-Y."/>
            <person name="Kwon S.-W."/>
        </authorList>
    </citation>
    <scope>NUCLEOTIDE SEQUENCE [LARGE SCALE GENOMIC DNA]</scope>
    <source>
        <strain evidence="5 6">H25R-14</strain>
    </source>
</reference>
<dbReference type="InterPro" id="IPR050313">
    <property type="entry name" value="Carb_Metab_HTH_regulators"/>
</dbReference>
<dbReference type="PROSITE" id="PS51000">
    <property type="entry name" value="HTH_DEOR_2"/>
    <property type="match status" value="1"/>
</dbReference>
<dbReference type="InterPro" id="IPR001034">
    <property type="entry name" value="DeoR_HTH"/>
</dbReference>
<dbReference type="Pfam" id="PF08220">
    <property type="entry name" value="HTH_DeoR"/>
    <property type="match status" value="1"/>
</dbReference>
<dbReference type="SUPFAM" id="SSF100950">
    <property type="entry name" value="NagB/RpiA/CoA transferase-like"/>
    <property type="match status" value="1"/>
</dbReference>
<name>A0ABY4FSQ6_9MICO</name>
<dbReference type="InterPro" id="IPR018356">
    <property type="entry name" value="Tscrpt_reg_HTH_DeoR_CS"/>
</dbReference>
<gene>
    <name evidence="5" type="ORF">MUN76_09685</name>
</gene>
<dbReference type="Gene3D" id="3.40.50.1360">
    <property type="match status" value="1"/>
</dbReference>
<keyword evidence="3" id="KW-0804">Transcription</keyword>
<dbReference type="EMBL" id="CP095043">
    <property type="protein sequence ID" value="UOQ59329.1"/>
    <property type="molecule type" value="Genomic_DNA"/>
</dbReference>
<dbReference type="PANTHER" id="PTHR30363:SF44">
    <property type="entry name" value="AGA OPERON TRANSCRIPTIONAL REPRESSOR-RELATED"/>
    <property type="match status" value="1"/>
</dbReference>
<dbReference type="Proteomes" id="UP000831775">
    <property type="component" value="Chromosome"/>
</dbReference>
<protein>
    <submittedName>
        <fullName evidence="5">DeoR/GlpR family DNA-binding transcription regulator</fullName>
    </submittedName>
</protein>
<dbReference type="PANTHER" id="PTHR30363">
    <property type="entry name" value="HTH-TYPE TRANSCRIPTIONAL REGULATOR SRLR-RELATED"/>
    <property type="match status" value="1"/>
</dbReference>
<dbReference type="InterPro" id="IPR036388">
    <property type="entry name" value="WH-like_DNA-bd_sf"/>
</dbReference>
<evidence type="ECO:0000313" key="6">
    <source>
        <dbReference type="Proteomes" id="UP000831775"/>
    </source>
</evidence>
<dbReference type="InterPro" id="IPR036390">
    <property type="entry name" value="WH_DNA-bd_sf"/>
</dbReference>
<dbReference type="PRINTS" id="PR00037">
    <property type="entry name" value="HTHLACR"/>
</dbReference>
<evidence type="ECO:0000256" key="1">
    <source>
        <dbReference type="ARBA" id="ARBA00023015"/>
    </source>
</evidence>
<accession>A0ABY4FSQ6</accession>
<evidence type="ECO:0000259" key="4">
    <source>
        <dbReference type="PROSITE" id="PS51000"/>
    </source>
</evidence>
<organism evidence="5 6">
    <name type="scientific">Leucobacter rhizosphaerae</name>
    <dbReference type="NCBI Taxonomy" id="2932245"/>
    <lineage>
        <taxon>Bacteria</taxon>
        <taxon>Bacillati</taxon>
        <taxon>Actinomycetota</taxon>
        <taxon>Actinomycetes</taxon>
        <taxon>Micrococcales</taxon>
        <taxon>Microbacteriaceae</taxon>
        <taxon>Leucobacter</taxon>
    </lineage>
</organism>
<keyword evidence="1" id="KW-0805">Transcription regulation</keyword>
<proteinExistence type="predicted"/>
<dbReference type="SMART" id="SM00420">
    <property type="entry name" value="HTH_DEOR"/>
    <property type="match status" value="1"/>
</dbReference>
<feature type="domain" description="HTH deoR-type" evidence="4">
    <location>
        <begin position="14"/>
        <end position="69"/>
    </location>
</feature>
<dbReference type="GO" id="GO:0003677">
    <property type="term" value="F:DNA binding"/>
    <property type="evidence" value="ECO:0007669"/>
    <property type="project" value="UniProtKB-KW"/>
</dbReference>
<dbReference type="Gene3D" id="1.10.10.10">
    <property type="entry name" value="Winged helix-like DNA-binding domain superfamily/Winged helix DNA-binding domain"/>
    <property type="match status" value="1"/>
</dbReference>
<evidence type="ECO:0000256" key="2">
    <source>
        <dbReference type="ARBA" id="ARBA00023125"/>
    </source>
</evidence>
<dbReference type="PROSITE" id="PS00894">
    <property type="entry name" value="HTH_DEOR_1"/>
    <property type="match status" value="1"/>
</dbReference>
<evidence type="ECO:0000313" key="5">
    <source>
        <dbReference type="EMBL" id="UOQ59329.1"/>
    </source>
</evidence>
<keyword evidence="2 5" id="KW-0238">DNA-binding</keyword>
<dbReference type="SMART" id="SM01134">
    <property type="entry name" value="DeoRC"/>
    <property type="match status" value="1"/>
</dbReference>
<keyword evidence="6" id="KW-1185">Reference proteome</keyword>
<dbReference type="InterPro" id="IPR014036">
    <property type="entry name" value="DeoR-like_C"/>
</dbReference>
<dbReference type="SUPFAM" id="SSF46785">
    <property type="entry name" value="Winged helix' DNA-binding domain"/>
    <property type="match status" value="1"/>
</dbReference>